<name>A0A1Y2L3A4_9PROT</name>
<evidence type="ECO:0000256" key="3">
    <source>
        <dbReference type="ARBA" id="ARBA00004496"/>
    </source>
</evidence>
<dbReference type="Gene3D" id="3.40.50.10490">
    <property type="entry name" value="Glucose-6-phosphate isomerase like protein, domain 1"/>
    <property type="match status" value="1"/>
</dbReference>
<dbReference type="RefSeq" id="WP_085578319.1">
    <property type="nucleotide sequence ID" value="NZ_JFKA01000001.1"/>
</dbReference>
<evidence type="ECO:0000313" key="13">
    <source>
        <dbReference type="Proteomes" id="UP000193391"/>
    </source>
</evidence>
<protein>
    <recommendedName>
        <fullName evidence="10">Phosphoheptose isomerase</fullName>
        <ecNumber evidence="10">5.3.1.28</ecNumber>
    </recommendedName>
    <alternativeName>
        <fullName evidence="10">Sedoheptulose 7-phosphate isomerase</fullName>
    </alternativeName>
</protein>
<dbReference type="InterPro" id="IPR050099">
    <property type="entry name" value="SIS_GmhA/DiaA_subfam"/>
</dbReference>
<feature type="binding site" evidence="10">
    <location>
        <position position="171"/>
    </location>
    <ligand>
        <name>Zn(2+)</name>
        <dbReference type="ChEBI" id="CHEBI:29105"/>
    </ligand>
</feature>
<dbReference type="InterPro" id="IPR035461">
    <property type="entry name" value="GmhA/DiaA"/>
</dbReference>
<evidence type="ECO:0000256" key="8">
    <source>
        <dbReference type="ARBA" id="ARBA00023235"/>
    </source>
</evidence>
<sequence length="193" mass="21002">MDINTFFDAEFDEHFDLVNKTREATRDPFIKLVDLCADAFNAGNKLMFFGNGGSAGDAQHIATEFTVRYVNNRRALPAIALTTDSSALTAIGNDFGFDHLFERQIEALGKPGDIAIGISTSGNSKNVNLALQKAREMGLIATGWTGRSGGEMAALCDPVMIVPSQTTARIQEMHIMLGQMLVGILEYRLGLRD</sequence>
<dbReference type="Pfam" id="PF13580">
    <property type="entry name" value="SIS_2"/>
    <property type="match status" value="1"/>
</dbReference>
<comment type="catalytic activity">
    <reaction evidence="1 10">
        <text>2 D-sedoheptulose 7-phosphate = D-glycero-alpha-D-manno-heptose 7-phosphate + D-glycero-beta-D-manno-heptose 7-phosphate</text>
        <dbReference type="Rhea" id="RHEA:27489"/>
        <dbReference type="ChEBI" id="CHEBI:57483"/>
        <dbReference type="ChEBI" id="CHEBI:60203"/>
        <dbReference type="ChEBI" id="CHEBI:60204"/>
        <dbReference type="EC" id="5.3.1.28"/>
    </reaction>
</comment>
<keyword evidence="7 10" id="KW-0862">Zinc</keyword>
<comment type="pathway">
    <text evidence="10">Carbohydrate biosynthesis; D-glycero-D-manno-heptose 7-phosphate biosynthesis; D-glycero-alpha-D-manno-heptose 7-phosphate and D-glycero-beta-D-manno-heptose 7-phosphate from sedoheptulose 7-phosphate: step 1/1.</text>
</comment>
<dbReference type="SUPFAM" id="SSF53697">
    <property type="entry name" value="SIS domain"/>
    <property type="match status" value="1"/>
</dbReference>
<comment type="subunit">
    <text evidence="10">Homotetramer.</text>
</comment>
<feature type="binding site" evidence="10">
    <location>
        <position position="171"/>
    </location>
    <ligand>
        <name>substrate</name>
    </ligand>
</feature>
<proteinExistence type="inferred from homology"/>
<dbReference type="GO" id="GO:0008968">
    <property type="term" value="F:D-sedoheptulose 7-phosphate isomerase activity"/>
    <property type="evidence" value="ECO:0007669"/>
    <property type="project" value="UniProtKB-UniRule"/>
</dbReference>
<keyword evidence="9 10" id="KW-0119">Carbohydrate metabolism</keyword>
<dbReference type="PANTHER" id="PTHR30390:SF6">
    <property type="entry name" value="DNAA INITIATOR-ASSOCIATING PROTEIN DIAA"/>
    <property type="match status" value="1"/>
</dbReference>
<dbReference type="CDD" id="cd05006">
    <property type="entry name" value="SIS_GmhA"/>
    <property type="match status" value="1"/>
</dbReference>
<evidence type="ECO:0000256" key="5">
    <source>
        <dbReference type="ARBA" id="ARBA00022490"/>
    </source>
</evidence>
<accession>A0A1Y2L3A4</accession>
<evidence type="ECO:0000256" key="4">
    <source>
        <dbReference type="ARBA" id="ARBA00009894"/>
    </source>
</evidence>
<keyword evidence="8 10" id="KW-0413">Isomerase</keyword>
<reference evidence="12 13" key="1">
    <citation type="submission" date="2014-03" db="EMBL/GenBank/DDBJ databases">
        <title>The draft genome sequence of Thalassospira mesophila JCM 18969.</title>
        <authorList>
            <person name="Lai Q."/>
            <person name="Shao Z."/>
        </authorList>
    </citation>
    <scope>NUCLEOTIDE SEQUENCE [LARGE SCALE GENOMIC DNA]</scope>
    <source>
        <strain evidence="12 13">JCM 18969</strain>
    </source>
</reference>
<evidence type="ECO:0000256" key="6">
    <source>
        <dbReference type="ARBA" id="ARBA00022723"/>
    </source>
</evidence>
<dbReference type="EC" id="5.3.1.28" evidence="10"/>
<evidence type="ECO:0000259" key="11">
    <source>
        <dbReference type="PROSITE" id="PS51464"/>
    </source>
</evidence>
<dbReference type="GO" id="GO:0097367">
    <property type="term" value="F:carbohydrate derivative binding"/>
    <property type="evidence" value="ECO:0007669"/>
    <property type="project" value="InterPro"/>
</dbReference>
<dbReference type="STRING" id="1293891.TMES_00225"/>
<dbReference type="GO" id="GO:0005737">
    <property type="term" value="C:cytoplasm"/>
    <property type="evidence" value="ECO:0007669"/>
    <property type="project" value="UniProtKB-SubCell"/>
</dbReference>
<feature type="binding site" evidence="10">
    <location>
        <begin position="119"/>
        <end position="121"/>
    </location>
    <ligand>
        <name>substrate</name>
    </ligand>
</feature>
<dbReference type="InterPro" id="IPR004515">
    <property type="entry name" value="Phosphoheptose_Isoase"/>
</dbReference>
<keyword evidence="5 10" id="KW-0963">Cytoplasm</keyword>
<dbReference type="InterPro" id="IPR001347">
    <property type="entry name" value="SIS_dom"/>
</dbReference>
<feature type="binding site" evidence="10">
    <location>
        <position position="124"/>
    </location>
    <ligand>
        <name>substrate</name>
    </ligand>
</feature>
<dbReference type="PANTHER" id="PTHR30390">
    <property type="entry name" value="SEDOHEPTULOSE 7-PHOSPHATE ISOMERASE / DNAA INITIATOR-ASSOCIATING FACTOR FOR REPLICATION INITIATION"/>
    <property type="match status" value="1"/>
</dbReference>
<dbReference type="GO" id="GO:2001061">
    <property type="term" value="P:D-glycero-D-manno-heptose 7-phosphate biosynthetic process"/>
    <property type="evidence" value="ECO:0007669"/>
    <property type="project" value="UniProtKB-UniPathway"/>
</dbReference>
<evidence type="ECO:0000313" key="12">
    <source>
        <dbReference type="EMBL" id="OSQ40306.1"/>
    </source>
</evidence>
<evidence type="ECO:0000256" key="1">
    <source>
        <dbReference type="ARBA" id="ARBA00000348"/>
    </source>
</evidence>
<dbReference type="GO" id="GO:0008270">
    <property type="term" value="F:zinc ion binding"/>
    <property type="evidence" value="ECO:0007669"/>
    <property type="project" value="UniProtKB-UniRule"/>
</dbReference>
<comment type="similarity">
    <text evidence="4 10">Belongs to the SIS family. GmhA subfamily.</text>
</comment>
<comment type="cofactor">
    <cofactor evidence="10">
        <name>Zn(2+)</name>
        <dbReference type="ChEBI" id="CHEBI:29105"/>
    </cofactor>
    <text evidence="10">Binds 1 zinc ion per subunit.</text>
</comment>
<dbReference type="AlphaFoldDB" id="A0A1Y2L3A4"/>
<dbReference type="GO" id="GO:0005975">
    <property type="term" value="P:carbohydrate metabolic process"/>
    <property type="evidence" value="ECO:0007669"/>
    <property type="project" value="UniProtKB-UniRule"/>
</dbReference>
<dbReference type="InterPro" id="IPR046348">
    <property type="entry name" value="SIS_dom_sf"/>
</dbReference>
<feature type="domain" description="SIS" evidence="11">
    <location>
        <begin position="36"/>
        <end position="193"/>
    </location>
</feature>
<comment type="caution">
    <text evidence="12">The sequence shown here is derived from an EMBL/GenBank/DDBJ whole genome shotgun (WGS) entry which is preliminary data.</text>
</comment>
<dbReference type="EMBL" id="JFKA01000001">
    <property type="protein sequence ID" value="OSQ40306.1"/>
    <property type="molecule type" value="Genomic_DNA"/>
</dbReference>
<gene>
    <name evidence="10" type="primary">gmhA</name>
    <name evidence="12" type="ORF">TMES_00225</name>
</gene>
<evidence type="ECO:0000256" key="7">
    <source>
        <dbReference type="ARBA" id="ARBA00022833"/>
    </source>
</evidence>
<keyword evidence="6 10" id="KW-0479">Metal-binding</keyword>
<evidence type="ECO:0000256" key="2">
    <source>
        <dbReference type="ARBA" id="ARBA00003172"/>
    </source>
</evidence>
<feature type="binding site" evidence="10">
    <location>
        <position position="64"/>
    </location>
    <ligand>
        <name>substrate</name>
    </ligand>
</feature>
<dbReference type="HAMAP" id="MF_00067">
    <property type="entry name" value="GmhA"/>
    <property type="match status" value="1"/>
</dbReference>
<comment type="miscellaneous">
    <text evidence="10">The reaction produces a racemic mixture of D-glycero-alpha-D-manno-heptose 7-phosphate and D-glycero-beta-D-manno-heptose 7-phosphate.</text>
</comment>
<organism evidence="12 13">
    <name type="scientific">Thalassospira mesophila</name>
    <dbReference type="NCBI Taxonomy" id="1293891"/>
    <lineage>
        <taxon>Bacteria</taxon>
        <taxon>Pseudomonadati</taxon>
        <taxon>Pseudomonadota</taxon>
        <taxon>Alphaproteobacteria</taxon>
        <taxon>Rhodospirillales</taxon>
        <taxon>Thalassospiraceae</taxon>
        <taxon>Thalassospira</taxon>
    </lineage>
</organism>
<dbReference type="OrthoDB" id="9810929at2"/>
<dbReference type="UniPathway" id="UPA00041">
    <property type="reaction ID" value="UER00436"/>
</dbReference>
<comment type="subcellular location">
    <subcellularLocation>
        <location evidence="3 10">Cytoplasm</location>
    </subcellularLocation>
</comment>
<feature type="binding site" evidence="10">
    <location>
        <position position="60"/>
    </location>
    <ligand>
        <name>Zn(2+)</name>
        <dbReference type="ChEBI" id="CHEBI:29105"/>
    </ligand>
</feature>
<comment type="function">
    <text evidence="2 10">Catalyzes the isomerization of sedoheptulose 7-phosphate in D-glycero-D-manno-heptose 7-phosphate.</text>
</comment>
<comment type="caution">
    <text evidence="10">Lacks conserved residue(s) required for the propagation of feature annotation.</text>
</comment>
<dbReference type="PROSITE" id="PS51464">
    <property type="entry name" value="SIS"/>
    <property type="match status" value="1"/>
</dbReference>
<evidence type="ECO:0000256" key="10">
    <source>
        <dbReference type="HAMAP-Rule" id="MF_00067"/>
    </source>
</evidence>
<feature type="binding site" evidence="10">
    <location>
        <begin position="93"/>
        <end position="94"/>
    </location>
    <ligand>
        <name>substrate</name>
    </ligand>
</feature>
<keyword evidence="13" id="KW-1185">Reference proteome</keyword>
<evidence type="ECO:0000256" key="9">
    <source>
        <dbReference type="ARBA" id="ARBA00023277"/>
    </source>
</evidence>
<feature type="binding site" evidence="10">
    <location>
        <begin position="51"/>
        <end position="53"/>
    </location>
    <ligand>
        <name>substrate</name>
    </ligand>
</feature>
<dbReference type="Proteomes" id="UP000193391">
    <property type="component" value="Unassembled WGS sequence"/>
</dbReference>
<feature type="binding site" evidence="10">
    <location>
        <position position="64"/>
    </location>
    <ligand>
        <name>Zn(2+)</name>
        <dbReference type="ChEBI" id="CHEBI:29105"/>
    </ligand>
</feature>